<comment type="caution">
    <text evidence="1">The sequence shown here is derived from an EMBL/GenBank/DDBJ whole genome shotgun (WGS) entry which is preliminary data.</text>
</comment>
<dbReference type="PANTHER" id="PTHR10000">
    <property type="entry name" value="PHOSPHOSERINE PHOSPHATASE"/>
    <property type="match status" value="1"/>
</dbReference>
<dbReference type="NCBIfam" id="TIGR01484">
    <property type="entry name" value="HAD-SF-IIB"/>
    <property type="match status" value="1"/>
</dbReference>
<organism evidence="1 2">
    <name type="scientific">Veillonella absiana</name>
    <dbReference type="NCBI Taxonomy" id="3079305"/>
    <lineage>
        <taxon>Bacteria</taxon>
        <taxon>Bacillati</taxon>
        <taxon>Bacillota</taxon>
        <taxon>Negativicutes</taxon>
        <taxon>Veillonellales</taxon>
        <taxon>Veillonellaceae</taxon>
        <taxon>Veillonella</taxon>
    </lineage>
</organism>
<dbReference type="InterPro" id="IPR036412">
    <property type="entry name" value="HAD-like_sf"/>
</dbReference>
<dbReference type="EMBL" id="JAWJZB010000008">
    <property type="protein sequence ID" value="MDV5088716.1"/>
    <property type="molecule type" value="Genomic_DNA"/>
</dbReference>
<dbReference type="SFLD" id="SFLDS00003">
    <property type="entry name" value="Haloacid_Dehalogenase"/>
    <property type="match status" value="1"/>
</dbReference>
<accession>A0ABU3ZAM5</accession>
<dbReference type="RefSeq" id="WP_317330137.1">
    <property type="nucleotide sequence ID" value="NZ_JAWJZA010000019.1"/>
</dbReference>
<name>A0ABU3ZAM5_9FIRM</name>
<gene>
    <name evidence="1" type="ORF">RVY80_07670</name>
</gene>
<evidence type="ECO:0000313" key="1">
    <source>
        <dbReference type="EMBL" id="MDV5088716.1"/>
    </source>
</evidence>
<dbReference type="CDD" id="cd07516">
    <property type="entry name" value="HAD_Pase"/>
    <property type="match status" value="1"/>
</dbReference>
<dbReference type="SFLD" id="SFLDG01140">
    <property type="entry name" value="C2.B:_Phosphomannomutase_and_P"/>
    <property type="match status" value="1"/>
</dbReference>
<dbReference type="InterPro" id="IPR023214">
    <property type="entry name" value="HAD_sf"/>
</dbReference>
<evidence type="ECO:0000313" key="2">
    <source>
        <dbReference type="Proteomes" id="UP001272515"/>
    </source>
</evidence>
<protein>
    <submittedName>
        <fullName evidence="1">Cof-type HAD-IIB family hydrolase</fullName>
        <ecNumber evidence="1">3.1.3.-</ecNumber>
    </submittedName>
</protein>
<dbReference type="SUPFAM" id="SSF56784">
    <property type="entry name" value="HAD-like"/>
    <property type="match status" value="1"/>
</dbReference>
<dbReference type="NCBIfam" id="TIGR00099">
    <property type="entry name" value="Cof-subfamily"/>
    <property type="match status" value="1"/>
</dbReference>
<dbReference type="Gene3D" id="3.30.1240.10">
    <property type="match status" value="1"/>
</dbReference>
<dbReference type="InterPro" id="IPR006379">
    <property type="entry name" value="HAD-SF_hydro_IIB"/>
</dbReference>
<dbReference type="GO" id="GO:0016787">
    <property type="term" value="F:hydrolase activity"/>
    <property type="evidence" value="ECO:0007669"/>
    <property type="project" value="UniProtKB-KW"/>
</dbReference>
<dbReference type="Proteomes" id="UP001272515">
    <property type="component" value="Unassembled WGS sequence"/>
</dbReference>
<dbReference type="InterPro" id="IPR000150">
    <property type="entry name" value="Cof"/>
</dbReference>
<sequence>MTMKFTDTRLLAIDLDETLLRSDNTVSNYTKEIMNAVRGRGIDIVLATGRMYQTAEPVGKALGLGNVPMILFSGGVIQELESKHMIFERTVPLKAVHEAFTIAKYHNWHMQSYVNDRLLCHHQNAQSDLYERQTGARAEFLGDSLYDIQEEPNKLIVIEEPEHIDTIISELGPTVYEYVELVRSQANFLEILPKHVSKGLALEHLVQHREYDTSHVISFGNADNDVSMLSRTGYSVVVQNATAYVKSVAKDRCGHHDEDGVAHWIEEHIL</sequence>
<keyword evidence="1" id="KW-0378">Hydrolase</keyword>
<keyword evidence="2" id="KW-1185">Reference proteome</keyword>
<dbReference type="EC" id="3.1.3.-" evidence="1"/>
<dbReference type="Pfam" id="PF08282">
    <property type="entry name" value="Hydrolase_3"/>
    <property type="match status" value="1"/>
</dbReference>
<dbReference type="Gene3D" id="3.40.50.1000">
    <property type="entry name" value="HAD superfamily/HAD-like"/>
    <property type="match status" value="1"/>
</dbReference>
<reference evidence="1 2" key="1">
    <citation type="submission" date="2023-10" db="EMBL/GenBank/DDBJ databases">
        <title>Veillonella sp. nov., isolated from a pig farm feces dump.</title>
        <authorList>
            <person name="Chang Y.-H."/>
        </authorList>
    </citation>
    <scope>NUCLEOTIDE SEQUENCE [LARGE SCALE GENOMIC DNA]</scope>
    <source>
        <strain evidence="1 2">YH-vei2233</strain>
    </source>
</reference>
<dbReference type="PANTHER" id="PTHR10000:SF8">
    <property type="entry name" value="HAD SUPERFAMILY HYDROLASE-LIKE, TYPE 3"/>
    <property type="match status" value="1"/>
</dbReference>
<proteinExistence type="predicted"/>